<dbReference type="GO" id="GO:0006950">
    <property type="term" value="P:response to stress"/>
    <property type="evidence" value="ECO:0007669"/>
    <property type="project" value="UniProtKB-ARBA"/>
</dbReference>
<comment type="subcellular location">
    <subcellularLocation>
        <location evidence="1 7">Endoplasmic reticulum membrane</location>
        <topology evidence="1 7">Multi-pass membrane protein</topology>
    </subcellularLocation>
</comment>
<dbReference type="eggNOG" id="KOG0858">
    <property type="taxonomic scope" value="Eukaryota"/>
</dbReference>
<comment type="function">
    <text evidence="7">May be involved in the degradation of misfolded endoplasmic reticulum (ER) luminal proteins.</text>
</comment>
<dbReference type="PANTHER" id="PTHR11009">
    <property type="entry name" value="DER1-LIKE PROTEIN, DERLIN"/>
    <property type="match status" value="1"/>
</dbReference>
<dbReference type="AlphaFoldDB" id="M2Y3F8"/>
<keyword evidence="4 7" id="KW-0256">Endoplasmic reticulum</keyword>
<evidence type="ECO:0000256" key="3">
    <source>
        <dbReference type="ARBA" id="ARBA00022692"/>
    </source>
</evidence>
<dbReference type="Pfam" id="PF04511">
    <property type="entry name" value="DER1"/>
    <property type="match status" value="1"/>
</dbReference>
<dbReference type="OMA" id="WAIMAIN"/>
<protein>
    <recommendedName>
        <fullName evidence="7">Derlin</fullName>
    </recommendedName>
</protein>
<feature type="transmembrane region" description="Helical" evidence="7">
    <location>
        <begin position="24"/>
        <end position="45"/>
    </location>
</feature>
<dbReference type="OrthoDB" id="3628at2759"/>
<organism evidence="9 10">
    <name type="scientific">Galdieria sulphuraria</name>
    <name type="common">Red alga</name>
    <dbReference type="NCBI Taxonomy" id="130081"/>
    <lineage>
        <taxon>Eukaryota</taxon>
        <taxon>Rhodophyta</taxon>
        <taxon>Bangiophyceae</taxon>
        <taxon>Galdieriales</taxon>
        <taxon>Galdieriaceae</taxon>
        <taxon>Galdieria</taxon>
    </lineage>
</organism>
<name>M2Y3F8_GALSU</name>
<dbReference type="SUPFAM" id="SSF144091">
    <property type="entry name" value="Rhomboid-like"/>
    <property type="match status" value="1"/>
</dbReference>
<evidence type="ECO:0000256" key="7">
    <source>
        <dbReference type="RuleBase" id="RU363059"/>
    </source>
</evidence>
<dbReference type="GO" id="GO:0005789">
    <property type="term" value="C:endoplasmic reticulum membrane"/>
    <property type="evidence" value="ECO:0007669"/>
    <property type="project" value="UniProtKB-SubCell"/>
</dbReference>
<feature type="region of interest" description="Disordered" evidence="8">
    <location>
        <begin position="229"/>
        <end position="258"/>
    </location>
</feature>
<feature type="compositionally biased region" description="Polar residues" evidence="8">
    <location>
        <begin position="236"/>
        <end position="248"/>
    </location>
</feature>
<sequence>MSQPNSIRTLDQTSLSSWFQSLPIITRTWLLGSFTITLLVGLGLLRVKSVILLWPSVWKGLELWRLCFSVLYLGGLGLGFLFQLLFILQYSKSVEEEVFFHDPADYLFMLLFCTGILWIWDILAFPLFFFGPSLLSAVIYMWSKYHANQLVSIWGLVQVPGKYIPFVYLLMDLLTSGSLNMRAVAGIVAGHCWYFVDKIYPTLPGNQGHKLIATPLFLRQWLPRRRTTLSGPIPPTTRSTFTRQQQHHQWGPGRVLGE</sequence>
<evidence type="ECO:0000256" key="1">
    <source>
        <dbReference type="ARBA" id="ARBA00004477"/>
    </source>
</evidence>
<evidence type="ECO:0000256" key="6">
    <source>
        <dbReference type="ARBA" id="ARBA00023136"/>
    </source>
</evidence>
<dbReference type="KEGG" id="gsl:Gasu_21850"/>
<evidence type="ECO:0000313" key="10">
    <source>
        <dbReference type="Proteomes" id="UP000030680"/>
    </source>
</evidence>
<feature type="transmembrane region" description="Helical" evidence="7">
    <location>
        <begin position="106"/>
        <end position="130"/>
    </location>
</feature>
<reference evidence="10" key="1">
    <citation type="journal article" date="2013" name="Science">
        <title>Gene transfer from bacteria and archaea facilitated evolution of an extremophilic eukaryote.</title>
        <authorList>
            <person name="Schonknecht G."/>
            <person name="Chen W.H."/>
            <person name="Ternes C.M."/>
            <person name="Barbier G.G."/>
            <person name="Shrestha R.P."/>
            <person name="Stanke M."/>
            <person name="Brautigam A."/>
            <person name="Baker B.J."/>
            <person name="Banfield J.F."/>
            <person name="Garavito R.M."/>
            <person name="Carr K."/>
            <person name="Wilkerson C."/>
            <person name="Rensing S.A."/>
            <person name="Gagneul D."/>
            <person name="Dickenson N.E."/>
            <person name="Oesterhelt C."/>
            <person name="Lercher M.J."/>
            <person name="Weber A.P."/>
        </authorList>
    </citation>
    <scope>NUCLEOTIDE SEQUENCE [LARGE SCALE GENOMIC DNA]</scope>
    <source>
        <strain evidence="10">074W</strain>
    </source>
</reference>
<feature type="transmembrane region" description="Helical" evidence="7">
    <location>
        <begin position="151"/>
        <end position="171"/>
    </location>
</feature>
<accession>M2Y3F8</accession>
<evidence type="ECO:0000256" key="5">
    <source>
        <dbReference type="ARBA" id="ARBA00022989"/>
    </source>
</evidence>
<dbReference type="Proteomes" id="UP000030680">
    <property type="component" value="Unassembled WGS sequence"/>
</dbReference>
<evidence type="ECO:0000256" key="8">
    <source>
        <dbReference type="SAM" id="MobiDB-lite"/>
    </source>
</evidence>
<evidence type="ECO:0000313" key="9">
    <source>
        <dbReference type="EMBL" id="EME30513.1"/>
    </source>
</evidence>
<dbReference type="InterPro" id="IPR035952">
    <property type="entry name" value="Rhomboid-like_sf"/>
</dbReference>
<evidence type="ECO:0000256" key="2">
    <source>
        <dbReference type="ARBA" id="ARBA00008917"/>
    </source>
</evidence>
<gene>
    <name evidence="9" type="ORF">Gasu_21850</name>
</gene>
<dbReference type="STRING" id="130081.M2Y3F8"/>
<keyword evidence="6 7" id="KW-0472">Membrane</keyword>
<comment type="similarity">
    <text evidence="2 7">Belongs to the derlin family.</text>
</comment>
<keyword evidence="3 7" id="KW-0812">Transmembrane</keyword>
<keyword evidence="5 7" id="KW-1133">Transmembrane helix</keyword>
<evidence type="ECO:0000256" key="4">
    <source>
        <dbReference type="ARBA" id="ARBA00022824"/>
    </source>
</evidence>
<dbReference type="InterPro" id="IPR007599">
    <property type="entry name" value="DER1"/>
</dbReference>
<dbReference type="RefSeq" id="XP_005707033.1">
    <property type="nucleotide sequence ID" value="XM_005706976.1"/>
</dbReference>
<feature type="transmembrane region" description="Helical" evidence="7">
    <location>
        <begin position="66"/>
        <end position="86"/>
    </location>
</feature>
<dbReference type="GeneID" id="17089237"/>
<keyword evidence="10" id="KW-1185">Reference proteome</keyword>
<proteinExistence type="inferred from homology"/>
<dbReference type="Gramene" id="EME30513">
    <property type="protein sequence ID" value="EME30513"/>
    <property type="gene ID" value="Gasu_21850"/>
</dbReference>
<dbReference type="EMBL" id="KB454499">
    <property type="protein sequence ID" value="EME30513.1"/>
    <property type="molecule type" value="Genomic_DNA"/>
</dbReference>